<comment type="caution">
    <text evidence="1">The sequence shown here is derived from an EMBL/GenBank/DDBJ whole genome shotgun (WGS) entry which is preliminary data.</text>
</comment>
<evidence type="ECO:0000313" key="2">
    <source>
        <dbReference type="Proteomes" id="UP000226592"/>
    </source>
</evidence>
<gene>
    <name evidence="1" type="ORF">CL943_01875</name>
</gene>
<accession>A0A2D6M0X2</accession>
<reference evidence="2" key="1">
    <citation type="submission" date="2017-09" db="EMBL/GenBank/DDBJ databases">
        <title>The Reconstruction of 2,631 Draft Metagenome-Assembled Genomes from the Global Oceans.</title>
        <authorList>
            <person name="Tully B.J."/>
            <person name="Graham E.D."/>
            <person name="Heidelberg J.F."/>
        </authorList>
    </citation>
    <scope>NUCLEOTIDE SEQUENCE [LARGE SCALE GENOMIC DNA]</scope>
</reference>
<organism evidence="1 2">
    <name type="scientific">Candidatus Iainarchaeum sp</name>
    <dbReference type="NCBI Taxonomy" id="3101447"/>
    <lineage>
        <taxon>Archaea</taxon>
        <taxon>Candidatus Iainarchaeota</taxon>
        <taxon>Candidatus Iainarchaeia</taxon>
        <taxon>Candidatus Iainarchaeales</taxon>
        <taxon>Candidatus Iainarchaeaceae</taxon>
        <taxon>Candidatus Iainarchaeum</taxon>
    </lineage>
</organism>
<proteinExistence type="predicted"/>
<dbReference type="AlphaFoldDB" id="A0A2D6M0X2"/>
<name>A0A2D6M0X2_9ARCH</name>
<sequence length="72" mass="8326">MVNVTLAMPEPLYKKMKSHPEFKWSEVARQAIEQKIQDAELLDDLKAVAKAEREHKEGKTISHKRLLEELGL</sequence>
<evidence type="ECO:0000313" key="1">
    <source>
        <dbReference type="EMBL" id="MAG22039.1"/>
    </source>
</evidence>
<dbReference type="Proteomes" id="UP000226592">
    <property type="component" value="Unassembled WGS sequence"/>
</dbReference>
<dbReference type="EMBL" id="NZBU01000005">
    <property type="protein sequence ID" value="MAG22039.1"/>
    <property type="molecule type" value="Genomic_DNA"/>
</dbReference>
<protein>
    <submittedName>
        <fullName evidence="1">Uncharacterized protein</fullName>
    </submittedName>
</protein>